<dbReference type="Proteomes" id="UP000280188">
    <property type="component" value="Chromosome"/>
</dbReference>
<evidence type="ECO:0000313" key="3">
    <source>
        <dbReference type="Proteomes" id="UP000280188"/>
    </source>
</evidence>
<protein>
    <submittedName>
        <fullName evidence="2">Uncharacterized protein</fullName>
    </submittedName>
</protein>
<accession>A0A2Z6IJ89</accession>
<feature type="region of interest" description="Disordered" evidence="1">
    <location>
        <begin position="273"/>
        <end position="293"/>
    </location>
</feature>
<reference evidence="2 3" key="1">
    <citation type="journal article" date="2018" name="Microbiol. Resour. Announc.">
        <title>Complete Genome Sequence of Acidithiobacillus ferridurans JCM 18981.</title>
        <authorList>
            <person name="Miyauchi T."/>
            <person name="Kouzuma A."/>
            <person name="Abe T."/>
            <person name="Watanabe K."/>
        </authorList>
    </citation>
    <scope>NUCLEOTIDE SEQUENCE [LARGE SCALE GENOMIC DNA]</scope>
    <source>
        <strain evidence="3">ATCC 33020 / DSM 29468 / JCM 18981 / 11Fe</strain>
    </source>
</reference>
<gene>
    <name evidence="2" type="ORF">AFERRID_00410</name>
</gene>
<dbReference type="AlphaFoldDB" id="A0A2Z6IJ89"/>
<organism evidence="2 3">
    <name type="scientific">Acidithiobacillus ferridurans</name>
    <dbReference type="NCBI Taxonomy" id="1232575"/>
    <lineage>
        <taxon>Bacteria</taxon>
        <taxon>Pseudomonadati</taxon>
        <taxon>Pseudomonadota</taxon>
        <taxon>Acidithiobacillia</taxon>
        <taxon>Acidithiobacillales</taxon>
        <taxon>Acidithiobacillaceae</taxon>
        <taxon>Acidithiobacillus</taxon>
    </lineage>
</organism>
<keyword evidence="3" id="KW-1185">Reference proteome</keyword>
<evidence type="ECO:0000313" key="2">
    <source>
        <dbReference type="EMBL" id="BBF63823.1"/>
    </source>
</evidence>
<name>A0A2Z6IJ89_ACIFI</name>
<dbReference type="KEGG" id="afj:AFERRID_00410"/>
<proteinExistence type="predicted"/>
<evidence type="ECO:0000256" key="1">
    <source>
        <dbReference type="SAM" id="MobiDB-lite"/>
    </source>
</evidence>
<feature type="region of interest" description="Disordered" evidence="1">
    <location>
        <begin position="306"/>
        <end position="332"/>
    </location>
</feature>
<dbReference type="EMBL" id="AP018795">
    <property type="protein sequence ID" value="BBF63823.1"/>
    <property type="molecule type" value="Genomic_DNA"/>
</dbReference>
<sequence length="332" mass="36471">MAGYPLKNENDWIERLVPVALTGPLREKALDATRLAVTIFHMSPDDVAGAIMQAAQIRGVAVDSPKAWIKFYRDMAGQMGVVGEKVVDSRLCAIGNGLGYSSAETKALYQSGVFEHAAGSSHPSSPADQDQLGTTSLKRQFSEERGRPGSGRVGMNNNFSLNSLLEKGVDFSASEESSAIGGNRNDEEAMAGKHIMDRKMAQFATRSQYAAYITFIDNAHLLGRDSLRPGPRRPDALQETIVTALKSNLLLASNDSARGAWHEYRDAFQRIAGRDDPGEQLSSRAQDRLNTPHERVIREFQAKKVERKTALAEPAPKTSRPRTMKRDLGMER</sequence>